<dbReference type="InterPro" id="IPR050512">
    <property type="entry name" value="Sulf_AdTrans/APS_kinase"/>
</dbReference>
<evidence type="ECO:0000313" key="9">
    <source>
        <dbReference type="Proteomes" id="UP001500954"/>
    </source>
</evidence>
<protein>
    <recommendedName>
        <fullName evidence="2 6">Adenylyl-sulfate kinase</fullName>
        <ecNumber evidence="2 6">2.7.1.25</ecNumber>
    </recommendedName>
</protein>
<dbReference type="Pfam" id="PF01583">
    <property type="entry name" value="APS_kinase"/>
    <property type="match status" value="1"/>
</dbReference>
<proteinExistence type="inferred from homology"/>
<dbReference type="InterPro" id="IPR002891">
    <property type="entry name" value="APS"/>
</dbReference>
<feature type="domain" description="APS kinase" evidence="7">
    <location>
        <begin position="5"/>
        <end position="152"/>
    </location>
</feature>
<dbReference type="EC" id="2.7.1.25" evidence="2 6"/>
<dbReference type="Gene3D" id="3.40.50.300">
    <property type="entry name" value="P-loop containing nucleotide triphosphate hydrolases"/>
    <property type="match status" value="1"/>
</dbReference>
<dbReference type="PANTHER" id="PTHR42700">
    <property type="entry name" value="SULFATE ADENYLYLTRANSFERASE"/>
    <property type="match status" value="1"/>
</dbReference>
<comment type="catalytic activity">
    <reaction evidence="1 6">
        <text>adenosine 5'-phosphosulfate + ATP = 3'-phosphoadenylyl sulfate + ADP + H(+)</text>
        <dbReference type="Rhea" id="RHEA:24152"/>
        <dbReference type="ChEBI" id="CHEBI:15378"/>
        <dbReference type="ChEBI" id="CHEBI:30616"/>
        <dbReference type="ChEBI" id="CHEBI:58243"/>
        <dbReference type="ChEBI" id="CHEBI:58339"/>
        <dbReference type="ChEBI" id="CHEBI:456216"/>
        <dbReference type="EC" id="2.7.1.25"/>
    </reaction>
</comment>
<dbReference type="EMBL" id="BAABCY010000052">
    <property type="protein sequence ID" value="GAA3569468.1"/>
    <property type="molecule type" value="Genomic_DNA"/>
</dbReference>
<dbReference type="NCBIfam" id="NF003013">
    <property type="entry name" value="PRK03846.1"/>
    <property type="match status" value="1"/>
</dbReference>
<reference evidence="9" key="1">
    <citation type="journal article" date="2019" name="Int. J. Syst. Evol. Microbiol.">
        <title>The Global Catalogue of Microorganisms (GCM) 10K type strain sequencing project: providing services to taxonomists for standard genome sequencing and annotation.</title>
        <authorList>
            <consortium name="The Broad Institute Genomics Platform"/>
            <consortium name="The Broad Institute Genome Sequencing Center for Infectious Disease"/>
            <person name="Wu L."/>
            <person name="Ma J."/>
        </authorList>
    </citation>
    <scope>NUCLEOTIDE SEQUENCE [LARGE SCALE GENOMIC DNA]</scope>
    <source>
        <strain evidence="9">JCM 17111</strain>
    </source>
</reference>
<evidence type="ECO:0000259" key="7">
    <source>
        <dbReference type="Pfam" id="PF01583"/>
    </source>
</evidence>
<dbReference type="RefSeq" id="WP_345005731.1">
    <property type="nucleotide sequence ID" value="NZ_BAABCY010000052.1"/>
</dbReference>
<gene>
    <name evidence="8" type="primary">cysC_2</name>
    <name evidence="8" type="ORF">GCM10022395_18870</name>
</gene>
<dbReference type="SUPFAM" id="SSF52540">
    <property type="entry name" value="P-loop containing nucleoside triphosphate hydrolases"/>
    <property type="match status" value="1"/>
</dbReference>
<comment type="caution">
    <text evidence="8">The sequence shown here is derived from an EMBL/GenBank/DDBJ whole genome shotgun (WGS) entry which is preliminary data.</text>
</comment>
<evidence type="ECO:0000256" key="6">
    <source>
        <dbReference type="RuleBase" id="RU004347"/>
    </source>
</evidence>
<keyword evidence="9" id="KW-1185">Reference proteome</keyword>
<comment type="similarity">
    <text evidence="6">Belongs to the APS kinase family.</text>
</comment>
<comment type="function">
    <text evidence="6">Catalyzes the synthesis of activated sulfate.</text>
</comment>
<evidence type="ECO:0000313" key="8">
    <source>
        <dbReference type="EMBL" id="GAA3569468.1"/>
    </source>
</evidence>
<dbReference type="GO" id="GO:0016301">
    <property type="term" value="F:kinase activity"/>
    <property type="evidence" value="ECO:0007669"/>
    <property type="project" value="UniProtKB-KW"/>
</dbReference>
<dbReference type="NCBIfam" id="TIGR00455">
    <property type="entry name" value="apsK"/>
    <property type="match status" value="1"/>
</dbReference>
<dbReference type="InterPro" id="IPR059117">
    <property type="entry name" value="APS_kinase_dom"/>
</dbReference>
<keyword evidence="4 6" id="KW-0547">Nucleotide-binding</keyword>
<name>A0ABP6XMG2_9FLAO</name>
<evidence type="ECO:0000256" key="2">
    <source>
        <dbReference type="ARBA" id="ARBA00012121"/>
    </source>
</evidence>
<evidence type="ECO:0000256" key="5">
    <source>
        <dbReference type="ARBA" id="ARBA00022840"/>
    </source>
</evidence>
<dbReference type="CDD" id="cd02027">
    <property type="entry name" value="APSK"/>
    <property type="match status" value="1"/>
</dbReference>
<dbReference type="Proteomes" id="UP001500954">
    <property type="component" value="Unassembled WGS sequence"/>
</dbReference>
<evidence type="ECO:0000256" key="1">
    <source>
        <dbReference type="ARBA" id="ARBA00001823"/>
    </source>
</evidence>
<evidence type="ECO:0000256" key="4">
    <source>
        <dbReference type="ARBA" id="ARBA00022741"/>
    </source>
</evidence>
<evidence type="ECO:0000256" key="3">
    <source>
        <dbReference type="ARBA" id="ARBA00022679"/>
    </source>
</evidence>
<keyword evidence="3 6" id="KW-0808">Transferase</keyword>
<sequence length="176" mass="19482">MIKNKAIWLFGLSGAGKTTLARQISETYEKQNIRTIVLDGDILRNGINKGLGFSREDRSENVRRIAEICKLMLQVDIVPIVAAITPYESDRIAVKKTIGENKLVLVHVKCSIDICEARDPKGLYAQVRKGTIKNFTGITDTYEGTNVASITINTERDSIDASINGLLECLSNKIEI</sequence>
<dbReference type="InterPro" id="IPR027417">
    <property type="entry name" value="P-loop_NTPase"/>
</dbReference>
<dbReference type="PANTHER" id="PTHR42700:SF1">
    <property type="entry name" value="SULFATE ADENYLYLTRANSFERASE"/>
    <property type="match status" value="1"/>
</dbReference>
<comment type="pathway">
    <text evidence="6">Sulfur metabolism; hydrogen sulfide biosynthesis; sulfite from sulfate: step 2/3.</text>
</comment>
<keyword evidence="6 8" id="KW-0418">Kinase</keyword>
<organism evidence="8 9">
    <name type="scientific">Snuella lapsa</name>
    <dbReference type="NCBI Taxonomy" id="870481"/>
    <lineage>
        <taxon>Bacteria</taxon>
        <taxon>Pseudomonadati</taxon>
        <taxon>Bacteroidota</taxon>
        <taxon>Flavobacteriia</taxon>
        <taxon>Flavobacteriales</taxon>
        <taxon>Flavobacteriaceae</taxon>
        <taxon>Snuella</taxon>
    </lineage>
</organism>
<keyword evidence="5 6" id="KW-0067">ATP-binding</keyword>
<accession>A0ABP6XMG2</accession>